<dbReference type="CTD" id="186882"/>
<feature type="region of interest" description="Disordered" evidence="1">
    <location>
        <begin position="135"/>
        <end position="173"/>
    </location>
</feature>
<proteinExistence type="predicted"/>
<evidence type="ECO:0000313" key="2">
    <source>
        <dbReference type="EMBL" id="CAB04544.3"/>
    </source>
</evidence>
<dbReference type="KEGG" id="cel:CELE_K02E2.7"/>
<feature type="compositionally biased region" description="Basic and acidic residues" evidence="1">
    <location>
        <begin position="319"/>
        <end position="337"/>
    </location>
</feature>
<dbReference type="FunCoup" id="G5EG60">
    <property type="interactions" value="177"/>
</dbReference>
<dbReference type="InterPro" id="IPR007883">
    <property type="entry name" value="DUF713"/>
</dbReference>
<dbReference type="AlphaFoldDB" id="G5EG60"/>
<dbReference type="PaxDb" id="6239-K02E2.7a"/>
<sequence>MEIPSFHITPDMRNLFSECVKEGSYKLFYDLYKSEFEDLAVHLKTVRLPEDTVLHYCVSNFMECVEYLIHTGRGYNYYGHVFSFYRDVDWAILNGDWSRFYWKFRDSVDYVIKKAREQRKIQIYVVEGSARYSSFRSRDRKNPKENSPETRVQKPVLEDFEKKSQERENRRRELEEELRKLDLEEKEQLAMISNFKSPEPELQPISPPPSIHDDLINDMDGGMFGSEKTDDSSLEDLQLHVQEMDKNTMLTENFDQDQEELKLFVQELEQNAAETINNSSHQLENALKAEENIETEISEEEASDDEEEDNFHTMLQEQAARHKEEMEKVMKKRAEQKKKLEELNRKVNAIVFYK</sequence>
<dbReference type="Proteomes" id="UP000001940">
    <property type="component" value="Chromosome V"/>
</dbReference>
<dbReference type="Bgee" id="WBGene00010508">
    <property type="expression patterns" value="Expressed in adult organism and 1 other cell type or tissue"/>
</dbReference>
<protein>
    <submittedName>
        <fullName evidence="2">Cilia- and flagella-associated protein 251-like</fullName>
    </submittedName>
</protein>
<organism evidence="2 3">
    <name type="scientific">Caenorhabditis elegans</name>
    <dbReference type="NCBI Taxonomy" id="6239"/>
    <lineage>
        <taxon>Eukaryota</taxon>
        <taxon>Metazoa</taxon>
        <taxon>Ecdysozoa</taxon>
        <taxon>Nematoda</taxon>
        <taxon>Chromadorea</taxon>
        <taxon>Rhabditida</taxon>
        <taxon>Rhabditina</taxon>
        <taxon>Rhabditomorpha</taxon>
        <taxon>Rhabditoidea</taxon>
        <taxon>Rhabditidae</taxon>
        <taxon>Peloderinae</taxon>
        <taxon>Caenorhabditis</taxon>
    </lineage>
</organism>
<dbReference type="eggNOG" id="ENOG502TKGE">
    <property type="taxonomic scope" value="Eukaryota"/>
</dbReference>
<dbReference type="SMR" id="G5EG60"/>
<feature type="region of interest" description="Disordered" evidence="1">
    <location>
        <begin position="318"/>
        <end position="337"/>
    </location>
</feature>
<reference evidence="2 3" key="1">
    <citation type="journal article" date="1998" name="Science">
        <title>Genome sequence of the nematode C. elegans: a platform for investigating biology.</title>
        <authorList>
            <consortium name="The C. elegans sequencing consortium"/>
            <person name="Sulson J.E."/>
            <person name="Waterston R."/>
        </authorList>
    </citation>
    <scope>NUCLEOTIDE SEQUENCE [LARGE SCALE GENOMIC DNA]</scope>
    <source>
        <strain evidence="2 3">Bristol N2</strain>
    </source>
</reference>
<dbReference type="PANTHER" id="PTHR21566:SF2">
    <property type="entry name" value="CILIA- AND FLAGELLA-ASSOCIATED PROTEIN 251-LIKE-RELATED"/>
    <property type="match status" value="1"/>
</dbReference>
<dbReference type="AGR" id="WB:WBGene00010508"/>
<dbReference type="ExpressionAtlas" id="G5EG60">
    <property type="expression patterns" value="baseline"/>
</dbReference>
<dbReference type="InParanoid" id="G5EG60"/>
<dbReference type="STRING" id="6239.K02E2.7a.1"/>
<accession>G5EG60</accession>
<dbReference type="PANTHER" id="PTHR21566">
    <property type="entry name" value="CILIA- AND FLAGELLA-ASSOCIATED PROTEIN 251-LIKE-RELATED-RELATED"/>
    <property type="match status" value="1"/>
</dbReference>
<dbReference type="RefSeq" id="NP_001256914.2">
    <property type="nucleotide sequence ID" value="NM_001269985.2"/>
</dbReference>
<dbReference type="IntAct" id="G5EG60">
    <property type="interactions" value="3"/>
</dbReference>
<keyword evidence="3" id="KW-1185">Reference proteome</keyword>
<evidence type="ECO:0000313" key="3">
    <source>
        <dbReference type="Proteomes" id="UP000001940"/>
    </source>
</evidence>
<evidence type="ECO:0000313" key="4">
    <source>
        <dbReference type="WormBase" id="K02E2.7a"/>
    </source>
</evidence>
<evidence type="ECO:0000256" key="1">
    <source>
        <dbReference type="SAM" id="MobiDB-lite"/>
    </source>
</evidence>
<dbReference type="HOGENOM" id="CLU_892082_0_0_1"/>
<feature type="compositionally biased region" description="Basic and acidic residues" evidence="1">
    <location>
        <begin position="136"/>
        <end position="173"/>
    </location>
</feature>
<dbReference type="EMBL" id="BX284605">
    <property type="protein sequence ID" value="CAB04544.3"/>
    <property type="molecule type" value="Genomic_DNA"/>
</dbReference>
<dbReference type="OMA" id="IEWRSEP"/>
<dbReference type="GeneID" id="186882"/>
<name>G5EG60_CAEEL</name>
<dbReference type="WormBase" id="K02E2.7a">
    <property type="protein sequence ID" value="CE50762"/>
    <property type="gene ID" value="WBGene00010508"/>
</dbReference>
<gene>
    <name evidence="2" type="ORF">CELE_K02E2.7</name>
    <name evidence="2 4" type="ORF">K02E2.7</name>
</gene>